<dbReference type="AlphaFoldDB" id="A0AAE6RLI6"/>
<dbReference type="EMBL" id="CP047186">
    <property type="protein sequence ID" value="QHC55815.1"/>
    <property type="molecule type" value="Genomic_DNA"/>
</dbReference>
<feature type="transmembrane region" description="Helical" evidence="1">
    <location>
        <begin position="6"/>
        <end position="29"/>
    </location>
</feature>
<keyword evidence="1" id="KW-0812">Transmembrane</keyword>
<keyword evidence="1" id="KW-0472">Membrane</keyword>
<sequence length="52" mass="5331">MPDSLSIALTAAFALSVAGFVTVVASAVVSLRRARRQDPTTRVRSTTALAGA</sequence>
<evidence type="ECO:0000313" key="3">
    <source>
        <dbReference type="Proteomes" id="UP000465031"/>
    </source>
</evidence>
<dbReference type="Proteomes" id="UP000465031">
    <property type="component" value="Chromosome"/>
</dbReference>
<name>A0AAE6RLI6_9MICO</name>
<protein>
    <submittedName>
        <fullName evidence="2">Uncharacterized protein</fullName>
    </submittedName>
</protein>
<dbReference type="RefSeq" id="WP_158286059.1">
    <property type="nucleotide sequence ID" value="NZ_CP047186.1"/>
</dbReference>
<evidence type="ECO:0000313" key="2">
    <source>
        <dbReference type="EMBL" id="QHC55815.1"/>
    </source>
</evidence>
<evidence type="ECO:0000256" key="1">
    <source>
        <dbReference type="SAM" id="Phobius"/>
    </source>
</evidence>
<proteinExistence type="predicted"/>
<keyword evidence="1" id="KW-1133">Transmembrane helix</keyword>
<organism evidence="2 3">
    <name type="scientific">Rathayibacter tanaceti</name>
    <dbReference type="NCBI Taxonomy" id="1671680"/>
    <lineage>
        <taxon>Bacteria</taxon>
        <taxon>Bacillati</taxon>
        <taxon>Actinomycetota</taxon>
        <taxon>Actinomycetes</taxon>
        <taxon>Micrococcales</taxon>
        <taxon>Microbacteriaceae</taxon>
        <taxon>Rathayibacter</taxon>
    </lineage>
</organism>
<accession>A0AAE6RLI6</accession>
<reference evidence="3" key="1">
    <citation type="submission" date="2019-12" db="EMBL/GenBank/DDBJ databases">
        <title>Complete and draft genome sequences of new strains and members of some known species of the genus Rathayibacter isolated from plants.</title>
        <authorList>
            <person name="Tarlachkov S.V."/>
            <person name="Starodumova I.P."/>
            <person name="Dorofeeva L.V."/>
            <person name="Prisyazhnaya N.V."/>
            <person name="Leyn S."/>
            <person name="Zlamal J."/>
            <person name="Elan M."/>
            <person name="Osterman A.L."/>
            <person name="Nadler S."/>
            <person name="Subbotin S.A."/>
            <person name="Evtushenko L.I."/>
        </authorList>
    </citation>
    <scope>NUCLEOTIDE SEQUENCE [LARGE SCALE GENOMIC DNA]</scope>
    <source>
        <strain evidence="3">VKM Ac-2761</strain>
    </source>
</reference>
<gene>
    <name evidence="2" type="ORF">GSU10_09355</name>
</gene>
<dbReference type="KEGG" id="rte:GSU10_09355"/>